<evidence type="ECO:0000256" key="1">
    <source>
        <dbReference type="ARBA" id="ARBA00010945"/>
    </source>
</evidence>
<dbReference type="InterPro" id="IPR001126">
    <property type="entry name" value="UmuC"/>
</dbReference>
<dbReference type="PANTHER" id="PTHR11076:SF34">
    <property type="entry name" value="PROTEIN UMUC"/>
    <property type="match status" value="1"/>
</dbReference>
<dbReference type="InterPro" id="IPR017961">
    <property type="entry name" value="DNA_pol_Y-fam_little_finger"/>
</dbReference>
<dbReference type="Pfam" id="PF13438">
    <property type="entry name" value="DUF4113"/>
    <property type="match status" value="1"/>
</dbReference>
<keyword evidence="5" id="KW-0742">SOS response</keyword>
<dbReference type="GO" id="GO:0005829">
    <property type="term" value="C:cytosol"/>
    <property type="evidence" value="ECO:0007669"/>
    <property type="project" value="TreeGrafter"/>
</dbReference>
<dbReference type="AlphaFoldDB" id="A0A3S4HIY3"/>
<dbReference type="Pfam" id="PF11799">
    <property type="entry name" value="IMS_C"/>
    <property type="match status" value="1"/>
</dbReference>
<dbReference type="GO" id="GO:0042276">
    <property type="term" value="P:error-prone translesion synthesis"/>
    <property type="evidence" value="ECO:0007669"/>
    <property type="project" value="TreeGrafter"/>
</dbReference>
<dbReference type="InterPro" id="IPR025188">
    <property type="entry name" value="DUF4113"/>
</dbReference>
<dbReference type="CDD" id="cd01700">
    <property type="entry name" value="PolY_Pol_V_umuC"/>
    <property type="match status" value="1"/>
</dbReference>
<dbReference type="PROSITE" id="PS50173">
    <property type="entry name" value="UMUC"/>
    <property type="match status" value="1"/>
</dbReference>
<reference evidence="7 8" key="1">
    <citation type="submission" date="2018-12" db="EMBL/GenBank/DDBJ databases">
        <authorList>
            <consortium name="Pathogen Informatics"/>
        </authorList>
    </citation>
    <scope>NUCLEOTIDE SEQUENCE [LARGE SCALE GENOMIC DNA]</scope>
    <source>
        <strain evidence="7 8">NCTC9695</strain>
    </source>
</reference>
<dbReference type="EMBL" id="LR134182">
    <property type="protein sequence ID" value="VEB43016.1"/>
    <property type="molecule type" value="Genomic_DNA"/>
</dbReference>
<feature type="domain" description="UmuC" evidence="6">
    <location>
        <begin position="15"/>
        <end position="199"/>
    </location>
</feature>
<dbReference type="Gene3D" id="1.10.150.20">
    <property type="entry name" value="5' to 3' exonuclease, C-terminal subdomain"/>
    <property type="match status" value="1"/>
</dbReference>
<comment type="similarity">
    <text evidence="1">Belongs to the DNA polymerase type-Y family.</text>
</comment>
<dbReference type="Gene3D" id="3.40.1170.60">
    <property type="match status" value="1"/>
</dbReference>
<dbReference type="GO" id="GO:0009432">
    <property type="term" value="P:SOS response"/>
    <property type="evidence" value="ECO:0007669"/>
    <property type="project" value="UniProtKB-KW"/>
</dbReference>
<dbReference type="PANTHER" id="PTHR11076">
    <property type="entry name" value="DNA REPAIR POLYMERASE UMUC / TRANSFERASE FAMILY MEMBER"/>
    <property type="match status" value="1"/>
</dbReference>
<keyword evidence="2" id="KW-0227">DNA damage</keyword>
<protein>
    <submittedName>
        <fullName evidence="7">DNA polymerase V subunit UmuC</fullName>
    </submittedName>
</protein>
<dbReference type="SUPFAM" id="SSF56672">
    <property type="entry name" value="DNA/RNA polymerases"/>
    <property type="match status" value="1"/>
</dbReference>
<dbReference type="Pfam" id="PF11798">
    <property type="entry name" value="IMS_HHH"/>
    <property type="match status" value="1"/>
</dbReference>
<accession>A0A3S4HIY3</accession>
<dbReference type="GO" id="GO:0003887">
    <property type="term" value="F:DNA-directed DNA polymerase activity"/>
    <property type="evidence" value="ECO:0007669"/>
    <property type="project" value="TreeGrafter"/>
</dbReference>
<sequence length="431" mass="47734">MGRGARLRETVPLMFALVDGNTFYASCERVFRPDLAGRPIVVLSNNDGCVVAASAEAKALGLKMFGPFFEIAGLCRRHKVAVFSSNYALYGDMSNRMMRVLSEFAAGQEVYSIDECFLAMDGMSDLDSHGHRIRQAVLQRVGIPTCVGFGTSKTLAKLANRVAKKRPEWGGVFAWDWLSEAEADTLMGQMPVGDIWGIGGRLTEKLGAMGITTALDLKRADPRRIKRQFSVVVERTVQELNGVSCLVLEDVAPTKQQIIASRSFSEKVTDLATLAASVAHHAARGAEKLRQQRSVAKLVAVQIMTSPFADTPQYRPYIVVPLVQPSNDTLLITRAALAGLRHVYRPGFRYHKAGIMLMEIGDERVQQSDLFAAPPDPRRERLMATMDKINRDWGRGTLRTAAEQLTADWHMRQDLRSSCYTTRLDELLTVG</sequence>
<evidence type="ECO:0000256" key="3">
    <source>
        <dbReference type="ARBA" id="ARBA00023199"/>
    </source>
</evidence>
<keyword evidence="4" id="KW-0234">DNA repair</keyword>
<dbReference type="Proteomes" id="UP000275777">
    <property type="component" value="Chromosome"/>
</dbReference>
<name>A0A3S4HIY3_CHRVL</name>
<evidence type="ECO:0000313" key="7">
    <source>
        <dbReference type="EMBL" id="VEB43016.1"/>
    </source>
</evidence>
<evidence type="ECO:0000256" key="5">
    <source>
        <dbReference type="ARBA" id="ARBA00023236"/>
    </source>
</evidence>
<dbReference type="NCBIfam" id="NF002955">
    <property type="entry name" value="PRK03609.1"/>
    <property type="match status" value="1"/>
</dbReference>
<dbReference type="InterPro" id="IPR043502">
    <property type="entry name" value="DNA/RNA_pol_sf"/>
</dbReference>
<dbReference type="GO" id="GO:0006281">
    <property type="term" value="P:DNA repair"/>
    <property type="evidence" value="ECO:0007669"/>
    <property type="project" value="UniProtKB-KW"/>
</dbReference>
<evidence type="ECO:0000313" key="8">
    <source>
        <dbReference type="Proteomes" id="UP000275777"/>
    </source>
</evidence>
<gene>
    <name evidence="7" type="primary">umuC_1</name>
    <name evidence="7" type="ORF">NCTC9695_03470</name>
</gene>
<organism evidence="7 8">
    <name type="scientific">Chromobacterium violaceum</name>
    <dbReference type="NCBI Taxonomy" id="536"/>
    <lineage>
        <taxon>Bacteria</taxon>
        <taxon>Pseudomonadati</taxon>
        <taxon>Pseudomonadota</taxon>
        <taxon>Betaproteobacteria</taxon>
        <taxon>Neisseriales</taxon>
        <taxon>Chromobacteriaceae</taxon>
        <taxon>Chromobacterium</taxon>
    </lineage>
</organism>
<dbReference type="InterPro" id="IPR043128">
    <property type="entry name" value="Rev_trsase/Diguanyl_cyclase"/>
</dbReference>
<evidence type="ECO:0000259" key="6">
    <source>
        <dbReference type="PROSITE" id="PS50173"/>
    </source>
</evidence>
<dbReference type="Gene3D" id="3.30.70.270">
    <property type="match status" value="1"/>
</dbReference>
<proteinExistence type="inferred from homology"/>
<evidence type="ECO:0000256" key="4">
    <source>
        <dbReference type="ARBA" id="ARBA00023204"/>
    </source>
</evidence>
<dbReference type="Pfam" id="PF00817">
    <property type="entry name" value="IMS"/>
    <property type="match status" value="1"/>
</dbReference>
<evidence type="ECO:0000256" key="2">
    <source>
        <dbReference type="ARBA" id="ARBA00022763"/>
    </source>
</evidence>
<dbReference type="GO" id="GO:0003684">
    <property type="term" value="F:damaged DNA binding"/>
    <property type="evidence" value="ECO:0007669"/>
    <property type="project" value="InterPro"/>
</dbReference>
<dbReference type="InterPro" id="IPR050116">
    <property type="entry name" value="DNA_polymerase-Y"/>
</dbReference>
<keyword evidence="3" id="KW-0741">SOS mutagenesis</keyword>
<dbReference type="InterPro" id="IPR024728">
    <property type="entry name" value="PolY_HhH_motif"/>
</dbReference>